<evidence type="ECO:0000256" key="2">
    <source>
        <dbReference type="ARBA" id="ARBA00022679"/>
    </source>
</evidence>
<evidence type="ECO:0000256" key="3">
    <source>
        <dbReference type="ARBA" id="ARBA00022723"/>
    </source>
</evidence>
<dbReference type="GO" id="GO:0016779">
    <property type="term" value="F:nucleotidyltransferase activity"/>
    <property type="evidence" value="ECO:0007669"/>
    <property type="project" value="UniProtKB-KW"/>
</dbReference>
<evidence type="ECO:0000259" key="8">
    <source>
        <dbReference type="Pfam" id="PF12804"/>
    </source>
</evidence>
<gene>
    <name evidence="9" type="ORF">SAMN06296065_105256</name>
</gene>
<keyword evidence="10" id="KW-1185">Reference proteome</keyword>
<dbReference type="Proteomes" id="UP001157910">
    <property type="component" value="Unassembled WGS sequence"/>
</dbReference>
<proteinExistence type="predicted"/>
<accession>A0ABY1QFY6</accession>
<keyword evidence="1" id="KW-0963">Cytoplasm</keyword>
<dbReference type="CDD" id="cd02503">
    <property type="entry name" value="MobA"/>
    <property type="match status" value="1"/>
</dbReference>
<evidence type="ECO:0000313" key="10">
    <source>
        <dbReference type="Proteomes" id="UP001157910"/>
    </source>
</evidence>
<dbReference type="Pfam" id="PF12804">
    <property type="entry name" value="NTP_transf_3"/>
    <property type="match status" value="1"/>
</dbReference>
<keyword evidence="6" id="KW-0342">GTP-binding</keyword>
<evidence type="ECO:0000256" key="4">
    <source>
        <dbReference type="ARBA" id="ARBA00022741"/>
    </source>
</evidence>
<dbReference type="EMBL" id="FXUI01000005">
    <property type="protein sequence ID" value="SMP70155.1"/>
    <property type="molecule type" value="Genomic_DNA"/>
</dbReference>
<feature type="domain" description="MobA-like NTP transferase" evidence="8">
    <location>
        <begin position="4"/>
        <end position="132"/>
    </location>
</feature>
<evidence type="ECO:0000256" key="1">
    <source>
        <dbReference type="ARBA" id="ARBA00022490"/>
    </source>
</evidence>
<dbReference type="SUPFAM" id="SSF53448">
    <property type="entry name" value="Nucleotide-diphospho-sugar transferases"/>
    <property type="match status" value="1"/>
</dbReference>
<comment type="caution">
    <text evidence="9">The sequence shown here is derived from an EMBL/GenBank/DDBJ whole genome shotgun (WGS) entry which is preliminary data.</text>
</comment>
<evidence type="ECO:0000313" key="9">
    <source>
        <dbReference type="EMBL" id="SMP70155.1"/>
    </source>
</evidence>
<protein>
    <submittedName>
        <fullName evidence="9">Molybdenum cofactor guanylyltransferase</fullName>
    </submittedName>
</protein>
<reference evidence="9 10" key="1">
    <citation type="submission" date="2017-05" db="EMBL/GenBank/DDBJ databases">
        <authorList>
            <person name="Varghese N."/>
            <person name="Submissions S."/>
        </authorList>
    </citation>
    <scope>NUCLEOTIDE SEQUENCE [LARGE SCALE GENOMIC DNA]</scope>
    <source>
        <strain evidence="9 10">SM16</strain>
    </source>
</reference>
<keyword evidence="9" id="KW-0548">Nucleotidyltransferase</keyword>
<dbReference type="RefSeq" id="WP_283406211.1">
    <property type="nucleotide sequence ID" value="NZ_FXUI01000005.1"/>
</dbReference>
<name>A0ABY1QFY6_9SPHN</name>
<keyword evidence="4" id="KW-0547">Nucleotide-binding</keyword>
<keyword evidence="7" id="KW-0501">Molybdenum cofactor biosynthesis</keyword>
<evidence type="ECO:0000256" key="6">
    <source>
        <dbReference type="ARBA" id="ARBA00023134"/>
    </source>
</evidence>
<dbReference type="InterPro" id="IPR029044">
    <property type="entry name" value="Nucleotide-diphossugar_trans"/>
</dbReference>
<evidence type="ECO:0000256" key="7">
    <source>
        <dbReference type="ARBA" id="ARBA00023150"/>
    </source>
</evidence>
<keyword evidence="2" id="KW-0808">Transferase</keyword>
<organism evidence="9 10">
    <name type="scientific">Novosphingobium panipatense</name>
    <dbReference type="NCBI Taxonomy" id="428991"/>
    <lineage>
        <taxon>Bacteria</taxon>
        <taxon>Pseudomonadati</taxon>
        <taxon>Pseudomonadota</taxon>
        <taxon>Alphaproteobacteria</taxon>
        <taxon>Sphingomonadales</taxon>
        <taxon>Sphingomonadaceae</taxon>
        <taxon>Novosphingobium</taxon>
    </lineage>
</organism>
<dbReference type="InterPro" id="IPR013482">
    <property type="entry name" value="Molybde_CF_guanTrfase"/>
</dbReference>
<sequence>MILGAVLAGGQSTRFGSDKALAEIGGRTLLSLAVDMLSGWCELVVVTGRETAPARTVPDWPRAGMGPLGGLAAAMRLAADEGYEAVLSCSVDAALLPEDLPVLLGKAPACLSAQPVVGLWPTAALPQLEALLSSPVVHSLKRFATTIGARQVETASPVANINTPADLAALLPNEER</sequence>
<keyword evidence="5" id="KW-0460">Magnesium</keyword>
<dbReference type="PANTHER" id="PTHR19136:SF81">
    <property type="entry name" value="MOLYBDENUM COFACTOR GUANYLYLTRANSFERASE"/>
    <property type="match status" value="1"/>
</dbReference>
<dbReference type="Gene3D" id="3.90.550.10">
    <property type="entry name" value="Spore Coat Polysaccharide Biosynthesis Protein SpsA, Chain A"/>
    <property type="match status" value="1"/>
</dbReference>
<dbReference type="PANTHER" id="PTHR19136">
    <property type="entry name" value="MOLYBDENUM COFACTOR GUANYLYLTRANSFERASE"/>
    <property type="match status" value="1"/>
</dbReference>
<keyword evidence="3" id="KW-0479">Metal-binding</keyword>
<dbReference type="InterPro" id="IPR025877">
    <property type="entry name" value="MobA-like_NTP_Trfase"/>
</dbReference>
<evidence type="ECO:0000256" key="5">
    <source>
        <dbReference type="ARBA" id="ARBA00022842"/>
    </source>
</evidence>